<keyword evidence="3" id="KW-0326">Glycosidase</keyword>
<comment type="similarity">
    <text evidence="1">Belongs to the glycosyl hydrolase 35 family.</text>
</comment>
<dbReference type="EC" id="3.2.1.23" evidence="3"/>
<keyword evidence="3" id="KW-0378">Hydrolase</keyword>
<dbReference type="InterPro" id="IPR031330">
    <property type="entry name" value="Gly_Hdrlase_35_cat"/>
</dbReference>
<dbReference type="GO" id="GO:0004565">
    <property type="term" value="F:beta-galactosidase activity"/>
    <property type="evidence" value="ECO:0007669"/>
    <property type="project" value="UniProtKB-EC"/>
</dbReference>
<feature type="non-terminal residue" evidence="3">
    <location>
        <position position="272"/>
    </location>
</feature>
<accession>A0ABW3MHZ7</accession>
<evidence type="ECO:0000313" key="3">
    <source>
        <dbReference type="EMBL" id="MFD1050238.1"/>
    </source>
</evidence>
<reference evidence="4" key="1">
    <citation type="journal article" date="2019" name="Int. J. Syst. Evol. Microbiol.">
        <title>The Global Catalogue of Microorganisms (GCM) 10K type strain sequencing project: providing services to taxonomists for standard genome sequencing and annotation.</title>
        <authorList>
            <consortium name="The Broad Institute Genomics Platform"/>
            <consortium name="The Broad Institute Genome Sequencing Center for Infectious Disease"/>
            <person name="Wu L."/>
            <person name="Ma J."/>
        </authorList>
    </citation>
    <scope>NUCLEOTIDE SEQUENCE [LARGE SCALE GENOMIC DNA]</scope>
    <source>
        <strain evidence="4">JCM 31486</strain>
    </source>
</reference>
<feature type="domain" description="Glycoside hydrolase 35 catalytic" evidence="2">
    <location>
        <begin position="2"/>
        <end position="224"/>
    </location>
</feature>
<gene>
    <name evidence="3" type="ORF">ACFQ1S_34315</name>
</gene>
<dbReference type="PRINTS" id="PR00742">
    <property type="entry name" value="GLHYDRLASE35"/>
</dbReference>
<dbReference type="Gene3D" id="3.20.20.80">
    <property type="entry name" value="Glycosidases"/>
    <property type="match status" value="1"/>
</dbReference>
<protein>
    <submittedName>
        <fullName evidence="3">Beta-galactosidase</fullName>
        <ecNumber evidence="3">3.2.1.23</ecNumber>
    </submittedName>
</protein>
<dbReference type="PANTHER" id="PTHR23421">
    <property type="entry name" value="BETA-GALACTOSIDASE RELATED"/>
    <property type="match status" value="1"/>
</dbReference>
<feature type="non-terminal residue" evidence="3">
    <location>
        <position position="1"/>
    </location>
</feature>
<dbReference type="SUPFAM" id="SSF51445">
    <property type="entry name" value="(Trans)glycosidases"/>
    <property type="match status" value="1"/>
</dbReference>
<evidence type="ECO:0000259" key="2">
    <source>
        <dbReference type="Pfam" id="PF01301"/>
    </source>
</evidence>
<name>A0ABW3MHZ7_9PSEU</name>
<comment type="caution">
    <text evidence="3">The sequence shown here is derived from an EMBL/GenBank/DDBJ whole genome shotgun (WGS) entry which is preliminary data.</text>
</comment>
<organism evidence="3 4">
    <name type="scientific">Kibdelosporangium lantanae</name>
    <dbReference type="NCBI Taxonomy" id="1497396"/>
    <lineage>
        <taxon>Bacteria</taxon>
        <taxon>Bacillati</taxon>
        <taxon>Actinomycetota</taxon>
        <taxon>Actinomycetes</taxon>
        <taxon>Pseudonocardiales</taxon>
        <taxon>Pseudonocardiaceae</taxon>
        <taxon>Kibdelosporangium</taxon>
    </lineage>
</organism>
<dbReference type="Pfam" id="PF01301">
    <property type="entry name" value="Glyco_hydro_35"/>
    <property type="match status" value="1"/>
</dbReference>
<keyword evidence="4" id="KW-1185">Reference proteome</keyword>
<proteinExistence type="inferred from homology"/>
<evidence type="ECO:0000256" key="1">
    <source>
        <dbReference type="ARBA" id="ARBA00009809"/>
    </source>
</evidence>
<dbReference type="InterPro" id="IPR017853">
    <property type="entry name" value="GH"/>
</dbReference>
<sequence>GGGFPTWLSTSPGNTRTADPAYLKYSDEWQGQIDRILARHQWVDGRGPVIAYQVENEYYNGNADGRTYMKHLEDKARADGIKVPLTGNNNGTFSAGDAALEVDGPDSYPQGFDCSNPTRWRGVPDISYAKVADKPLYTPEFQGGAFDPWGGPGYPKCAQLINDQFANVFYKQNIAVGATAQSFYMLYGGTSWGWSAIPQNYTSYDYGAAITESRQFDAKYGEDKLIGYFTQAVAPLTKTDKLAAAPSDSPDVVDTARVNPDTGTQFHVLRHK</sequence>
<evidence type="ECO:0000313" key="4">
    <source>
        <dbReference type="Proteomes" id="UP001597045"/>
    </source>
</evidence>
<dbReference type="EMBL" id="JBHTIS010002702">
    <property type="protein sequence ID" value="MFD1050238.1"/>
    <property type="molecule type" value="Genomic_DNA"/>
</dbReference>
<dbReference type="InterPro" id="IPR001944">
    <property type="entry name" value="Glycoside_Hdrlase_35"/>
</dbReference>
<dbReference type="Proteomes" id="UP001597045">
    <property type="component" value="Unassembled WGS sequence"/>
</dbReference>